<gene>
    <name evidence="2" type="ORF">JOF56_008122</name>
</gene>
<protein>
    <recommendedName>
        <fullName evidence="1">3-keto-alpha-glucoside-1,2-lyase/3-keto-2-hydroxy-glucal hydratase domain-containing protein</fullName>
    </recommendedName>
</protein>
<name>A0ABS4TTL3_9PSEU</name>
<dbReference type="EMBL" id="JAGINW010000001">
    <property type="protein sequence ID" value="MBP2327737.1"/>
    <property type="molecule type" value="Genomic_DNA"/>
</dbReference>
<evidence type="ECO:0000313" key="3">
    <source>
        <dbReference type="Proteomes" id="UP001519332"/>
    </source>
</evidence>
<keyword evidence="3" id="KW-1185">Reference proteome</keyword>
<feature type="domain" description="3-keto-alpha-glucoside-1,2-lyase/3-keto-2-hydroxy-glucal hydratase" evidence="1">
    <location>
        <begin position="19"/>
        <end position="183"/>
    </location>
</feature>
<dbReference type="Gene3D" id="2.60.120.560">
    <property type="entry name" value="Exo-inulinase, domain 1"/>
    <property type="match status" value="1"/>
</dbReference>
<dbReference type="PROSITE" id="PS51257">
    <property type="entry name" value="PROKAR_LIPOPROTEIN"/>
    <property type="match status" value="1"/>
</dbReference>
<proteinExistence type="predicted"/>
<dbReference type="InterPro" id="IPR010496">
    <property type="entry name" value="AL/BT2_dom"/>
</dbReference>
<comment type="caution">
    <text evidence="2">The sequence shown here is derived from an EMBL/GenBank/DDBJ whole genome shotgun (WGS) entry which is preliminary data.</text>
</comment>
<evidence type="ECO:0000259" key="1">
    <source>
        <dbReference type="Pfam" id="PF06439"/>
    </source>
</evidence>
<dbReference type="Proteomes" id="UP001519332">
    <property type="component" value="Unassembled WGS sequence"/>
</dbReference>
<evidence type="ECO:0000313" key="2">
    <source>
        <dbReference type="EMBL" id="MBP2327737.1"/>
    </source>
</evidence>
<dbReference type="Pfam" id="PF06439">
    <property type="entry name" value="3keto-disac_hyd"/>
    <property type="match status" value="1"/>
</dbReference>
<accession>A0ABS4TTL3</accession>
<reference evidence="2 3" key="1">
    <citation type="submission" date="2021-03" db="EMBL/GenBank/DDBJ databases">
        <title>Sequencing the genomes of 1000 actinobacteria strains.</title>
        <authorList>
            <person name="Klenk H.-P."/>
        </authorList>
    </citation>
    <scope>NUCLEOTIDE SEQUENCE [LARGE SCALE GENOMIC DNA]</scope>
    <source>
        <strain evidence="2 3">DSM 46670</strain>
    </source>
</reference>
<sequence length="194" mass="20846">MRFLVCLSAVLLTACSTDNGWRQAGPGGFISENGVLTSHGGMGLYWYSAAAYDSYTLTLDWRLTGDDNSGIFLGFPPSDDPISAVDHGYEIQIDATDEPAKTTGAVYGFQSADIPARDKALHPPGEWNTFSIKVTGEHLRVTLNGTKINEFTGTDPSRSLAGHIGLQNHSSEDQVSFRNIQITPDPAPGTNAVR</sequence>
<organism evidence="2 3">
    <name type="scientific">Kibdelosporangium banguiense</name>
    <dbReference type="NCBI Taxonomy" id="1365924"/>
    <lineage>
        <taxon>Bacteria</taxon>
        <taxon>Bacillati</taxon>
        <taxon>Actinomycetota</taxon>
        <taxon>Actinomycetes</taxon>
        <taxon>Pseudonocardiales</taxon>
        <taxon>Pseudonocardiaceae</taxon>
        <taxon>Kibdelosporangium</taxon>
    </lineage>
</organism>
<dbReference type="PANTHER" id="PTHR40469:SF2">
    <property type="entry name" value="GALACTOSE-BINDING DOMAIN-LIKE SUPERFAMILY PROTEIN"/>
    <property type="match status" value="1"/>
</dbReference>
<dbReference type="RefSeq" id="WP_245378572.1">
    <property type="nucleotide sequence ID" value="NZ_JAGINW010000001.1"/>
</dbReference>
<dbReference type="PANTHER" id="PTHR40469">
    <property type="entry name" value="SECRETED GLYCOSYL HYDROLASE"/>
    <property type="match status" value="1"/>
</dbReference>